<feature type="domain" description="Nitroreductase" evidence="6">
    <location>
        <begin position="82"/>
        <end position="160"/>
    </location>
</feature>
<gene>
    <name evidence="7" type="ORF">SAMN02910417_00221</name>
</gene>
<keyword evidence="3" id="KW-0285">Flavoprotein</keyword>
<evidence type="ECO:0000256" key="2">
    <source>
        <dbReference type="ARBA" id="ARBA00007118"/>
    </source>
</evidence>
<keyword evidence="4" id="KW-0288">FMN</keyword>
<dbReference type="PANTHER" id="PTHR43673">
    <property type="entry name" value="NAD(P)H NITROREDUCTASE YDGI-RELATED"/>
    <property type="match status" value="1"/>
</dbReference>
<accession>A0A1G6A4Q6</accession>
<dbReference type="EMBL" id="FMXR01000004">
    <property type="protein sequence ID" value="SDB03003.1"/>
    <property type="molecule type" value="Genomic_DNA"/>
</dbReference>
<dbReference type="Gene3D" id="3.40.109.10">
    <property type="entry name" value="NADH Oxidase"/>
    <property type="match status" value="1"/>
</dbReference>
<dbReference type="STRING" id="1732.SAMN02910417_00221"/>
<comment type="cofactor">
    <cofactor evidence="1">
        <name>FMN</name>
        <dbReference type="ChEBI" id="CHEBI:58210"/>
    </cofactor>
</comment>
<organism evidence="7 8">
    <name type="scientific">Eubacterium oxidoreducens</name>
    <dbReference type="NCBI Taxonomy" id="1732"/>
    <lineage>
        <taxon>Bacteria</taxon>
        <taxon>Bacillati</taxon>
        <taxon>Bacillota</taxon>
        <taxon>Clostridia</taxon>
        <taxon>Eubacteriales</taxon>
        <taxon>Eubacteriaceae</taxon>
        <taxon>Eubacterium</taxon>
    </lineage>
</organism>
<evidence type="ECO:0000256" key="5">
    <source>
        <dbReference type="ARBA" id="ARBA00023002"/>
    </source>
</evidence>
<dbReference type="InterPro" id="IPR029479">
    <property type="entry name" value="Nitroreductase"/>
</dbReference>
<comment type="similarity">
    <text evidence="2">Belongs to the nitroreductase family.</text>
</comment>
<keyword evidence="5" id="KW-0560">Oxidoreductase</keyword>
<dbReference type="AlphaFoldDB" id="A0A1G6A4Q6"/>
<proteinExistence type="inferred from homology"/>
<reference evidence="7 8" key="1">
    <citation type="submission" date="2016-10" db="EMBL/GenBank/DDBJ databases">
        <authorList>
            <person name="de Groot N.N."/>
        </authorList>
    </citation>
    <scope>NUCLEOTIDE SEQUENCE [LARGE SCALE GENOMIC DNA]</scope>
    <source>
        <strain evidence="7 8">DSM 3217</strain>
    </source>
</reference>
<evidence type="ECO:0000313" key="7">
    <source>
        <dbReference type="EMBL" id="SDB03003.1"/>
    </source>
</evidence>
<dbReference type="Proteomes" id="UP000199228">
    <property type="component" value="Unassembled WGS sequence"/>
</dbReference>
<dbReference type="PANTHER" id="PTHR43673:SF2">
    <property type="entry name" value="NITROREDUCTASE"/>
    <property type="match status" value="1"/>
</dbReference>
<evidence type="ECO:0000259" key="6">
    <source>
        <dbReference type="Pfam" id="PF00881"/>
    </source>
</evidence>
<evidence type="ECO:0000313" key="8">
    <source>
        <dbReference type="Proteomes" id="UP000199228"/>
    </source>
</evidence>
<sequence>MFLERCQLPIGKDKDMEEIFKRISVRKYEDRPVEKDKIEMILRAAMAAPSAGNQQPWEFYVVTDKETIKKLSECSPYSGCAAGAPSVLVPCYRTEGLMFPEFDKIDLSIATENALLEITSLGLGGVWLAVAPIQDRVENVTKVLNIPSTLVPFALVPFGYPAESREQQNRYDEARVHYVG</sequence>
<name>A0A1G6A4Q6_EUBOX</name>
<evidence type="ECO:0000256" key="1">
    <source>
        <dbReference type="ARBA" id="ARBA00001917"/>
    </source>
</evidence>
<feature type="domain" description="Nitroreductase" evidence="6">
    <location>
        <begin position="20"/>
        <end position="73"/>
    </location>
</feature>
<dbReference type="Pfam" id="PF00881">
    <property type="entry name" value="Nitroreductase"/>
    <property type="match status" value="2"/>
</dbReference>
<evidence type="ECO:0000256" key="4">
    <source>
        <dbReference type="ARBA" id="ARBA00022643"/>
    </source>
</evidence>
<dbReference type="CDD" id="cd02150">
    <property type="entry name" value="nitroreductase"/>
    <property type="match status" value="1"/>
</dbReference>
<dbReference type="GO" id="GO:0016491">
    <property type="term" value="F:oxidoreductase activity"/>
    <property type="evidence" value="ECO:0007669"/>
    <property type="project" value="UniProtKB-KW"/>
</dbReference>
<dbReference type="SUPFAM" id="SSF55469">
    <property type="entry name" value="FMN-dependent nitroreductase-like"/>
    <property type="match status" value="1"/>
</dbReference>
<evidence type="ECO:0000256" key="3">
    <source>
        <dbReference type="ARBA" id="ARBA00022630"/>
    </source>
</evidence>
<protein>
    <submittedName>
        <fullName evidence="7">Nitroreductase</fullName>
    </submittedName>
</protein>
<dbReference type="InterPro" id="IPR000415">
    <property type="entry name" value="Nitroreductase-like"/>
</dbReference>
<keyword evidence="8" id="KW-1185">Reference proteome</keyword>